<dbReference type="GO" id="GO:0003677">
    <property type="term" value="F:DNA binding"/>
    <property type="evidence" value="ECO:0007669"/>
    <property type="project" value="InterPro"/>
</dbReference>
<feature type="compositionally biased region" description="Basic and acidic residues" evidence="2">
    <location>
        <begin position="134"/>
        <end position="150"/>
    </location>
</feature>
<dbReference type="OrthoDB" id="424974at2759"/>
<name>A0A9W4USP7_9PLEO</name>
<feature type="compositionally biased region" description="Basic and acidic residues" evidence="2">
    <location>
        <begin position="50"/>
        <end position="67"/>
    </location>
</feature>
<gene>
    <name evidence="4" type="ORF">PDIGIT_LOCUS15559</name>
</gene>
<dbReference type="InterPro" id="IPR007219">
    <property type="entry name" value="XnlR_reg_dom"/>
</dbReference>
<dbReference type="AlphaFoldDB" id="A0A9W4USP7"/>
<dbReference type="SMART" id="SM00906">
    <property type="entry name" value="Fungal_trans"/>
    <property type="match status" value="1"/>
</dbReference>
<keyword evidence="5" id="KW-1185">Reference proteome</keyword>
<sequence>MVNRVIEYNQEMTVLLKELADNVTEEKKQQIDDLTRRAVDGASEAASSLRKHDPPGLQGRDGEDKVSADIGSSEELDIVDEDLLRDEDSRAAGFVGKSSELQWLRRLRQDVEHHEAVPSRGSGPYGPPGADTEASSRRLEALRQRQRSDSNTHVPLSSSTFYLDDQGVGVDYAVHPFELPPMDVAQNLIEGYMDTVQDSFPILSRSRFMATFHEVYASMEHGAPHLVPDKWLAVLNLVFAIGAQYSHLVEESWHLHGFDHISCVSRAHILGLSTPDLISHQDLMQVQITALLALYFLITGRVNRAWVVIGISVRYAHALGLHVRNEDRSTTISQKENLVRIWWALYTLEGTLSTIVGRPSSAIEDSCSAPLPLPVAVERMSDDTLISQIYAQYQGWTIHQAPTVATPEPSNAGSYLKCRAQVGAITQQAVADLYSARAIEMSWKKMQQKISGLRDQLERWLASLPSGFDFTQPKAHATFQHERLVLNMQYIETKILITRPCLCRLDDRIKNQTEASDRFNKDTAKICVRAAEAMADLLPANIDVPYLYRTGPWWSLVHNLMQALTVLLLEASFGMVHVSCSDDEILSRIKILVRWLSAMKVNNGMADRGYSLASEILRKLAPRINANASHLLGEDINHTGDPAAYYTEAQTSFGGHHREHPFLADFNLQSGAASNQPTALGGPQADYMSMFTYPVASTCYEEILPGCAGGSETDHLNAFQNGPQLGDPIMAQYEELSSFFPAGDTARTSPS</sequence>
<feature type="compositionally biased region" description="Basic and acidic residues" evidence="2">
    <location>
        <begin position="28"/>
        <end position="39"/>
    </location>
</feature>
<organism evidence="4 5">
    <name type="scientific">Periconia digitata</name>
    <dbReference type="NCBI Taxonomy" id="1303443"/>
    <lineage>
        <taxon>Eukaryota</taxon>
        <taxon>Fungi</taxon>
        <taxon>Dikarya</taxon>
        <taxon>Ascomycota</taxon>
        <taxon>Pezizomycotina</taxon>
        <taxon>Dothideomycetes</taxon>
        <taxon>Pleosporomycetidae</taxon>
        <taxon>Pleosporales</taxon>
        <taxon>Massarineae</taxon>
        <taxon>Periconiaceae</taxon>
        <taxon>Periconia</taxon>
    </lineage>
</organism>
<dbReference type="InterPro" id="IPR053230">
    <property type="entry name" value="Trans_reg_galc"/>
</dbReference>
<dbReference type="PANTHER" id="PTHR47654:SF5">
    <property type="entry name" value="TRANSCRIPTION FACTOR DOMAIN-CONTAINING PROTEIN"/>
    <property type="match status" value="1"/>
</dbReference>
<protein>
    <recommendedName>
        <fullName evidence="3">Xylanolytic transcriptional activator regulatory domain-containing protein</fullName>
    </recommendedName>
</protein>
<keyword evidence="1" id="KW-0539">Nucleus</keyword>
<dbReference type="Proteomes" id="UP001152607">
    <property type="component" value="Unassembled WGS sequence"/>
</dbReference>
<evidence type="ECO:0000256" key="2">
    <source>
        <dbReference type="SAM" id="MobiDB-lite"/>
    </source>
</evidence>
<feature type="region of interest" description="Disordered" evidence="2">
    <location>
        <begin position="114"/>
        <end position="154"/>
    </location>
</feature>
<comment type="caution">
    <text evidence="4">The sequence shown here is derived from an EMBL/GenBank/DDBJ whole genome shotgun (WGS) entry which is preliminary data.</text>
</comment>
<evidence type="ECO:0000313" key="5">
    <source>
        <dbReference type="Proteomes" id="UP001152607"/>
    </source>
</evidence>
<accession>A0A9W4USP7</accession>
<dbReference type="PANTHER" id="PTHR47654">
    <property type="entry name" value="ZN(II)2CYS6 TRANSCRIPTION FACTOR (EUROFUNG)-RELATED"/>
    <property type="match status" value="1"/>
</dbReference>
<dbReference type="GO" id="GO:0008270">
    <property type="term" value="F:zinc ion binding"/>
    <property type="evidence" value="ECO:0007669"/>
    <property type="project" value="InterPro"/>
</dbReference>
<dbReference type="EMBL" id="CAOQHR010000013">
    <property type="protein sequence ID" value="CAI6342353.1"/>
    <property type="molecule type" value="Genomic_DNA"/>
</dbReference>
<evidence type="ECO:0000259" key="3">
    <source>
        <dbReference type="SMART" id="SM00906"/>
    </source>
</evidence>
<evidence type="ECO:0000256" key="1">
    <source>
        <dbReference type="ARBA" id="ARBA00023242"/>
    </source>
</evidence>
<dbReference type="Pfam" id="PF04082">
    <property type="entry name" value="Fungal_trans"/>
    <property type="match status" value="1"/>
</dbReference>
<evidence type="ECO:0000313" key="4">
    <source>
        <dbReference type="EMBL" id="CAI6342353.1"/>
    </source>
</evidence>
<reference evidence="4" key="1">
    <citation type="submission" date="2023-01" db="EMBL/GenBank/DDBJ databases">
        <authorList>
            <person name="Van Ghelder C."/>
            <person name="Rancurel C."/>
        </authorList>
    </citation>
    <scope>NUCLEOTIDE SEQUENCE</scope>
    <source>
        <strain evidence="4">CNCM I-4278</strain>
    </source>
</reference>
<dbReference type="CDD" id="cd12148">
    <property type="entry name" value="fungal_TF_MHR"/>
    <property type="match status" value="1"/>
</dbReference>
<feature type="domain" description="Xylanolytic transcriptional activator regulatory" evidence="3">
    <location>
        <begin position="305"/>
        <end position="378"/>
    </location>
</feature>
<dbReference type="GO" id="GO:0006351">
    <property type="term" value="P:DNA-templated transcription"/>
    <property type="evidence" value="ECO:0007669"/>
    <property type="project" value="InterPro"/>
</dbReference>
<feature type="region of interest" description="Disordered" evidence="2">
    <location>
        <begin position="28"/>
        <end position="73"/>
    </location>
</feature>
<proteinExistence type="predicted"/>